<reference evidence="2 3" key="1">
    <citation type="journal article" date="2014" name="Genome Biol. Evol.">
        <title>The genome of the myxosporean Thelohanellus kitauei shows adaptations to nutrient acquisition within its fish host.</title>
        <authorList>
            <person name="Yang Y."/>
            <person name="Xiong J."/>
            <person name="Zhou Z."/>
            <person name="Huo F."/>
            <person name="Miao W."/>
            <person name="Ran C."/>
            <person name="Liu Y."/>
            <person name="Zhang J."/>
            <person name="Feng J."/>
            <person name="Wang M."/>
            <person name="Wang M."/>
            <person name="Wang L."/>
            <person name="Yao B."/>
        </authorList>
    </citation>
    <scope>NUCLEOTIDE SEQUENCE [LARGE SCALE GENOMIC DNA]</scope>
    <source>
        <strain evidence="2">Wuqing</strain>
    </source>
</reference>
<accession>A0A0C2MBT6</accession>
<protein>
    <recommendedName>
        <fullName evidence="4">Lipoprotein</fullName>
    </recommendedName>
</protein>
<dbReference type="Proteomes" id="UP000031668">
    <property type="component" value="Unassembled WGS sequence"/>
</dbReference>
<feature type="chain" id="PRO_5002164242" description="Lipoprotein" evidence="1">
    <location>
        <begin position="21"/>
        <end position="192"/>
    </location>
</feature>
<organism evidence="2 3">
    <name type="scientific">Thelohanellus kitauei</name>
    <name type="common">Myxosporean</name>
    <dbReference type="NCBI Taxonomy" id="669202"/>
    <lineage>
        <taxon>Eukaryota</taxon>
        <taxon>Metazoa</taxon>
        <taxon>Cnidaria</taxon>
        <taxon>Myxozoa</taxon>
        <taxon>Myxosporea</taxon>
        <taxon>Bivalvulida</taxon>
        <taxon>Platysporina</taxon>
        <taxon>Myxobolidae</taxon>
        <taxon>Thelohanellus</taxon>
    </lineage>
</organism>
<keyword evidence="1" id="KW-0732">Signal</keyword>
<evidence type="ECO:0000256" key="1">
    <source>
        <dbReference type="SAM" id="SignalP"/>
    </source>
</evidence>
<keyword evidence="3" id="KW-1185">Reference proteome</keyword>
<proteinExistence type="predicted"/>
<dbReference type="EMBL" id="JWZT01004259">
    <property type="protein sequence ID" value="KII64471.1"/>
    <property type="molecule type" value="Genomic_DNA"/>
</dbReference>
<sequence length="192" mass="21982">MLSSRFLCVLLCVFFTLGCSKDSSLFKIIPARNGDIPGITQNEYPDKSDKLEVITNPNRPGFVLYWTKSSTKHVEGSIYKYDPSKSVFVPVVFSVPGEVKSLDRIKPSGDKMFCVSYAKNVSFYIDEHLKVDHVQTIEAIYKYLPNPQHPESIARYKPVPEVNIINIFVSPMSLDEFYYNGYHMLEISKKHE</sequence>
<name>A0A0C2MBT6_THEKT</name>
<evidence type="ECO:0000313" key="3">
    <source>
        <dbReference type="Proteomes" id="UP000031668"/>
    </source>
</evidence>
<dbReference type="AlphaFoldDB" id="A0A0C2MBT6"/>
<feature type="signal peptide" evidence="1">
    <location>
        <begin position="1"/>
        <end position="20"/>
    </location>
</feature>
<evidence type="ECO:0000313" key="2">
    <source>
        <dbReference type="EMBL" id="KII64471.1"/>
    </source>
</evidence>
<comment type="caution">
    <text evidence="2">The sequence shown here is derived from an EMBL/GenBank/DDBJ whole genome shotgun (WGS) entry which is preliminary data.</text>
</comment>
<dbReference type="PROSITE" id="PS51257">
    <property type="entry name" value="PROKAR_LIPOPROTEIN"/>
    <property type="match status" value="1"/>
</dbReference>
<evidence type="ECO:0008006" key="4">
    <source>
        <dbReference type="Google" id="ProtNLM"/>
    </source>
</evidence>
<gene>
    <name evidence="2" type="ORF">RF11_03878</name>
</gene>